<dbReference type="Proteomes" id="UP000029981">
    <property type="component" value="Chromosome 6"/>
</dbReference>
<dbReference type="Gramene" id="KGN47693">
    <property type="protein sequence ID" value="KGN47693"/>
    <property type="gene ID" value="Csa_6G381830"/>
</dbReference>
<dbReference type="EMBL" id="CM002927">
    <property type="protein sequence ID" value="KGN47693.1"/>
    <property type="molecule type" value="Genomic_DNA"/>
</dbReference>
<keyword evidence="2" id="KW-1185">Reference proteome</keyword>
<organism evidence="1 2">
    <name type="scientific">Cucumis sativus</name>
    <name type="common">Cucumber</name>
    <dbReference type="NCBI Taxonomy" id="3659"/>
    <lineage>
        <taxon>Eukaryota</taxon>
        <taxon>Viridiplantae</taxon>
        <taxon>Streptophyta</taxon>
        <taxon>Embryophyta</taxon>
        <taxon>Tracheophyta</taxon>
        <taxon>Spermatophyta</taxon>
        <taxon>Magnoliopsida</taxon>
        <taxon>eudicotyledons</taxon>
        <taxon>Gunneridae</taxon>
        <taxon>Pentapetalae</taxon>
        <taxon>rosids</taxon>
        <taxon>fabids</taxon>
        <taxon>Cucurbitales</taxon>
        <taxon>Cucurbitaceae</taxon>
        <taxon>Benincaseae</taxon>
        <taxon>Cucumis</taxon>
    </lineage>
</organism>
<proteinExistence type="predicted"/>
<reference evidence="1 2" key="3">
    <citation type="journal article" date="2010" name="BMC Genomics">
        <title>Transcriptome sequencing and comparative analysis of cucumber flowers with different sex types.</title>
        <authorList>
            <person name="Guo S."/>
            <person name="Zheng Y."/>
            <person name="Joung J.G."/>
            <person name="Liu S."/>
            <person name="Zhang Z."/>
            <person name="Crasta O.R."/>
            <person name="Sobral B.W."/>
            <person name="Xu Y."/>
            <person name="Huang S."/>
            <person name="Fei Z."/>
        </authorList>
    </citation>
    <scope>NUCLEOTIDE SEQUENCE [LARGE SCALE GENOMIC DNA]</scope>
    <source>
        <strain evidence="2">cv. 9930</strain>
    </source>
</reference>
<reference evidence="1 2" key="1">
    <citation type="journal article" date="2009" name="Nat. Genet.">
        <title>The genome of the cucumber, Cucumis sativus L.</title>
        <authorList>
            <person name="Huang S."/>
            <person name="Li R."/>
            <person name="Zhang Z."/>
            <person name="Li L."/>
            <person name="Gu X."/>
            <person name="Fan W."/>
            <person name="Lucas W.J."/>
            <person name="Wang X."/>
            <person name="Xie B."/>
            <person name="Ni P."/>
            <person name="Ren Y."/>
            <person name="Zhu H."/>
            <person name="Li J."/>
            <person name="Lin K."/>
            <person name="Jin W."/>
            <person name="Fei Z."/>
            <person name="Li G."/>
            <person name="Staub J."/>
            <person name="Kilian A."/>
            <person name="van der Vossen E.A."/>
            <person name="Wu Y."/>
            <person name="Guo J."/>
            <person name="He J."/>
            <person name="Jia Z."/>
            <person name="Ren Y."/>
            <person name="Tian G."/>
            <person name="Lu Y."/>
            <person name="Ruan J."/>
            <person name="Qian W."/>
            <person name="Wang M."/>
            <person name="Huang Q."/>
            <person name="Li B."/>
            <person name="Xuan Z."/>
            <person name="Cao J."/>
            <person name="Asan"/>
            <person name="Wu Z."/>
            <person name="Zhang J."/>
            <person name="Cai Q."/>
            <person name="Bai Y."/>
            <person name="Zhao B."/>
            <person name="Han Y."/>
            <person name="Li Y."/>
            <person name="Li X."/>
            <person name="Wang S."/>
            <person name="Shi Q."/>
            <person name="Liu S."/>
            <person name="Cho W.K."/>
            <person name="Kim J.Y."/>
            <person name="Xu Y."/>
            <person name="Heller-Uszynska K."/>
            <person name="Miao H."/>
            <person name="Cheng Z."/>
            <person name="Zhang S."/>
            <person name="Wu J."/>
            <person name="Yang Y."/>
            <person name="Kang H."/>
            <person name="Li M."/>
            <person name="Liang H."/>
            <person name="Ren X."/>
            <person name="Shi Z."/>
            <person name="Wen M."/>
            <person name="Jian M."/>
            <person name="Yang H."/>
            <person name="Zhang G."/>
            <person name="Yang Z."/>
            <person name="Chen R."/>
            <person name="Liu S."/>
            <person name="Li J."/>
            <person name="Ma L."/>
            <person name="Liu H."/>
            <person name="Zhou Y."/>
            <person name="Zhao J."/>
            <person name="Fang X."/>
            <person name="Li G."/>
            <person name="Fang L."/>
            <person name="Li Y."/>
            <person name="Liu D."/>
            <person name="Zheng H."/>
            <person name="Zhang Y."/>
            <person name="Qin N."/>
            <person name="Li Z."/>
            <person name="Yang G."/>
            <person name="Yang S."/>
            <person name="Bolund L."/>
            <person name="Kristiansen K."/>
            <person name="Zheng H."/>
            <person name="Li S."/>
            <person name="Zhang X."/>
            <person name="Yang H."/>
            <person name="Wang J."/>
            <person name="Sun R."/>
            <person name="Zhang B."/>
            <person name="Jiang S."/>
            <person name="Wang J."/>
            <person name="Du Y."/>
            <person name="Li S."/>
        </authorList>
    </citation>
    <scope>NUCLEOTIDE SEQUENCE [LARGE SCALE GENOMIC DNA]</scope>
    <source>
        <strain evidence="2">cv. 9930</strain>
    </source>
</reference>
<reference evidence="1 2" key="4">
    <citation type="journal article" date="2011" name="BMC Genomics">
        <title>RNA-Seq improves annotation of protein-coding genes in the cucumber genome.</title>
        <authorList>
            <person name="Li Z."/>
            <person name="Zhang Z."/>
            <person name="Yan P."/>
            <person name="Huang S."/>
            <person name="Fei Z."/>
            <person name="Lin K."/>
        </authorList>
    </citation>
    <scope>NUCLEOTIDE SEQUENCE [LARGE SCALE GENOMIC DNA]</scope>
    <source>
        <strain evidence="2">cv. 9930</strain>
    </source>
</reference>
<gene>
    <name evidence="1" type="ORF">Csa_6G381830</name>
</gene>
<dbReference type="AlphaFoldDB" id="A0A0A0KDR7"/>
<evidence type="ECO:0000313" key="1">
    <source>
        <dbReference type="EMBL" id="KGN47693.1"/>
    </source>
</evidence>
<protein>
    <submittedName>
        <fullName evidence="1">Uncharacterized protein</fullName>
    </submittedName>
</protein>
<accession>A0A0A0KDR7</accession>
<evidence type="ECO:0000313" key="2">
    <source>
        <dbReference type="Proteomes" id="UP000029981"/>
    </source>
</evidence>
<name>A0A0A0KDR7_CUCSA</name>
<sequence length="79" mass="8838">MLVESESQVQVRKESQVSVMNSDCDDVNRVKFLVVVVTMFDAIKAYDCVSKIHHSLSLCSTLAYTLVLASSFLHLHFSS</sequence>
<reference evidence="1 2" key="2">
    <citation type="journal article" date="2009" name="PLoS ONE">
        <title>An integrated genetic and cytogenetic map of the cucumber genome.</title>
        <authorList>
            <person name="Ren Y."/>
            <person name="Zhang Z."/>
            <person name="Liu J."/>
            <person name="Staub J.E."/>
            <person name="Han Y."/>
            <person name="Cheng Z."/>
            <person name="Li X."/>
            <person name="Lu J."/>
            <person name="Miao H."/>
            <person name="Kang H."/>
            <person name="Xie B."/>
            <person name="Gu X."/>
            <person name="Wang X."/>
            <person name="Du Y."/>
            <person name="Jin W."/>
            <person name="Huang S."/>
        </authorList>
    </citation>
    <scope>NUCLEOTIDE SEQUENCE [LARGE SCALE GENOMIC DNA]</scope>
    <source>
        <strain evidence="2">cv. 9930</strain>
    </source>
</reference>